<keyword evidence="1" id="KW-1133">Transmembrane helix</keyword>
<evidence type="ECO:0000256" key="1">
    <source>
        <dbReference type="SAM" id="Phobius"/>
    </source>
</evidence>
<organism evidence="2 3">
    <name type="scientific">Devosia albogilva</name>
    <dbReference type="NCBI Taxonomy" id="429726"/>
    <lineage>
        <taxon>Bacteria</taxon>
        <taxon>Pseudomonadati</taxon>
        <taxon>Pseudomonadota</taxon>
        <taxon>Alphaproteobacteria</taxon>
        <taxon>Hyphomicrobiales</taxon>
        <taxon>Devosiaceae</taxon>
        <taxon>Devosia</taxon>
    </lineage>
</organism>
<keyword evidence="1" id="KW-0812">Transmembrane</keyword>
<evidence type="ECO:0000313" key="2">
    <source>
        <dbReference type="EMBL" id="MFD2648525.1"/>
    </source>
</evidence>
<proteinExistence type="predicted"/>
<sequence length="430" mass="48337">MKSFSGSNTAAEHDEALLWAARAVRKNPQALFTNFQWYLYHSKNTVYFTAFSRTPLDKQALDNFVAEMVSLAPQLTHGFVGALPGQPFPKHILDAITSVAEVDELDEYPDKWLGKGLDIFERKDLPLFRVYAVTRRGGPDAQGRSAAVLVRSSHALLEGHDSSLLTRSHSIARSSVSTRPTKTKIPLKRRFGLALGSFMMTALTVILAHATPVPEKQLGFRSLAIERSRIRAVANKLGVRQRALMFGLITQALNVAEKGPEAKVISAAYTMLDNSERFEDDDDQFRVRALETKFQVKGDFVDYVRGIDQTLTEVEAKDTTTFQLMIMGMFGMMRKTARVLPFLFSDRLFRYNRSTDVVLTLVPPHRMYGNLTKSLVEPVYVGSFHPSANLCTFVPNREFITLNFAMEASYLQRVDDILTLLESTEAREPV</sequence>
<dbReference type="Proteomes" id="UP001597521">
    <property type="component" value="Unassembled WGS sequence"/>
</dbReference>
<protein>
    <recommendedName>
        <fullName evidence="4">Condensation domain-containing protein</fullName>
    </recommendedName>
</protein>
<dbReference type="EMBL" id="JBHUNP010000001">
    <property type="protein sequence ID" value="MFD2648525.1"/>
    <property type="molecule type" value="Genomic_DNA"/>
</dbReference>
<name>A0ABW5QLM5_9HYPH</name>
<keyword evidence="3" id="KW-1185">Reference proteome</keyword>
<gene>
    <name evidence="2" type="ORF">ACFSX5_12055</name>
</gene>
<feature type="transmembrane region" description="Helical" evidence="1">
    <location>
        <begin position="191"/>
        <end position="210"/>
    </location>
</feature>
<accession>A0ABW5QLM5</accession>
<comment type="caution">
    <text evidence="2">The sequence shown here is derived from an EMBL/GenBank/DDBJ whole genome shotgun (WGS) entry which is preliminary data.</text>
</comment>
<dbReference type="RefSeq" id="WP_386833717.1">
    <property type="nucleotide sequence ID" value="NZ_JBHUNP010000001.1"/>
</dbReference>
<evidence type="ECO:0000313" key="3">
    <source>
        <dbReference type="Proteomes" id="UP001597521"/>
    </source>
</evidence>
<keyword evidence="1" id="KW-0472">Membrane</keyword>
<reference evidence="3" key="1">
    <citation type="journal article" date="2019" name="Int. J. Syst. Evol. Microbiol.">
        <title>The Global Catalogue of Microorganisms (GCM) 10K type strain sequencing project: providing services to taxonomists for standard genome sequencing and annotation.</title>
        <authorList>
            <consortium name="The Broad Institute Genomics Platform"/>
            <consortium name="The Broad Institute Genome Sequencing Center for Infectious Disease"/>
            <person name="Wu L."/>
            <person name="Ma J."/>
        </authorList>
    </citation>
    <scope>NUCLEOTIDE SEQUENCE [LARGE SCALE GENOMIC DNA]</scope>
    <source>
        <strain evidence="3">CCM 7427</strain>
    </source>
</reference>
<evidence type="ECO:0008006" key="4">
    <source>
        <dbReference type="Google" id="ProtNLM"/>
    </source>
</evidence>